<dbReference type="Pfam" id="PF01546">
    <property type="entry name" value="Peptidase_M20"/>
    <property type="match status" value="1"/>
</dbReference>
<dbReference type="Gene3D" id="3.40.630.10">
    <property type="entry name" value="Zn peptidases"/>
    <property type="match status" value="1"/>
</dbReference>
<dbReference type="CDD" id="cd05672">
    <property type="entry name" value="M20_ACY1L2-like"/>
    <property type="match status" value="1"/>
</dbReference>
<dbReference type="InterPro" id="IPR036264">
    <property type="entry name" value="Bact_exopeptidase_dim_dom"/>
</dbReference>
<gene>
    <name evidence="4" type="ORF">Egran_02035</name>
</gene>
<dbReference type="OrthoDB" id="6119954at2759"/>
<dbReference type="InterPro" id="IPR052030">
    <property type="entry name" value="Peptidase_M20/M20A_hydrolases"/>
</dbReference>
<evidence type="ECO:0000256" key="1">
    <source>
        <dbReference type="ARBA" id="ARBA00006247"/>
    </source>
</evidence>
<dbReference type="PIRSF" id="PIRSF037226">
    <property type="entry name" value="Amidohydrolase_ACY1L2_prd"/>
    <property type="match status" value="1"/>
</dbReference>
<reference evidence="4 5" key="1">
    <citation type="journal article" date="2015" name="Environ. Microbiol.">
        <title>Metagenome sequence of Elaphomyces granulatus from sporocarp tissue reveals Ascomycota ectomycorrhizal fingerprints of genome expansion and a Proteobacteria-rich microbiome.</title>
        <authorList>
            <person name="Quandt C.A."/>
            <person name="Kohler A."/>
            <person name="Hesse C.N."/>
            <person name="Sharpton T.J."/>
            <person name="Martin F."/>
            <person name="Spatafora J.W."/>
        </authorList>
    </citation>
    <scope>NUCLEOTIDE SEQUENCE [LARGE SCALE GENOMIC DNA]</scope>
    <source>
        <strain evidence="4 5">OSC145934</strain>
    </source>
</reference>
<feature type="domain" description="Peptidase M20 dimerisation" evidence="3">
    <location>
        <begin position="192"/>
        <end position="292"/>
    </location>
</feature>
<name>A0A232M1B5_9EURO</name>
<dbReference type="InterPro" id="IPR011650">
    <property type="entry name" value="Peptidase_M20_dimer"/>
</dbReference>
<dbReference type="AlphaFoldDB" id="A0A232M1B5"/>
<dbReference type="Gene3D" id="3.30.70.360">
    <property type="match status" value="1"/>
</dbReference>
<evidence type="ECO:0000259" key="3">
    <source>
        <dbReference type="Pfam" id="PF07687"/>
    </source>
</evidence>
<sequence>MTSLTASNSAEISIASAEETRIRGIIDASIAQVAEELKRVNRTIWENPELCYEEVIAHNTQVEFLKSRGFQVKPQSYGIKTSYEAEFGSGGRLVVFNAEYDALPFADPGPLHACGHNLIATSALVAFLGAAAVLKALAIPGRVRILGTPAEEGGAGKSKLLEAGAYKNVDACLMGHPAPQQIQGEGYTGTAGHRTIARAALKADFYGKPAHASGNPWDGINALDALVATYNNVSMLRQQIRPEQRIHAAFLKVPQVMNVIPDHTRVQFGTRSPTWSAANNLLERVTDCLKAGALASGCEIEYSRIDGYLDLRLNQTLCKRYTHHMESFGERIRCMTEEYMSASTDMGNVSYVVPGLHQFFGIPSPDDVGGHHPAFAKAAGTSEAYESAVRAGKGMAMVAWDVLTDDGIMKAVIDDFEMDKKSR</sequence>
<comment type="similarity">
    <text evidence="1 2">Belongs to the peptidase M20A family.</text>
</comment>
<dbReference type="InterPro" id="IPR002933">
    <property type="entry name" value="Peptidase_M20"/>
</dbReference>
<dbReference type="PANTHER" id="PTHR30575:SF8">
    <property type="entry name" value="PEPTIDASE M20 DOMAIN-CONTAINING PROTEIN 2"/>
    <property type="match status" value="1"/>
</dbReference>
<accession>A0A232M1B5</accession>
<dbReference type="NCBIfam" id="TIGR01891">
    <property type="entry name" value="amidohydrolases"/>
    <property type="match status" value="1"/>
</dbReference>
<dbReference type="EMBL" id="NPHW01003060">
    <property type="protein sequence ID" value="OXV10205.1"/>
    <property type="molecule type" value="Genomic_DNA"/>
</dbReference>
<evidence type="ECO:0000313" key="4">
    <source>
        <dbReference type="EMBL" id="OXV10205.1"/>
    </source>
</evidence>
<dbReference type="Pfam" id="PF07687">
    <property type="entry name" value="M20_dimer"/>
    <property type="match status" value="1"/>
</dbReference>
<keyword evidence="5" id="KW-1185">Reference proteome</keyword>
<dbReference type="Proteomes" id="UP000243515">
    <property type="component" value="Unassembled WGS sequence"/>
</dbReference>
<dbReference type="InterPro" id="IPR017144">
    <property type="entry name" value="Xaa-Arg_dipeptidase"/>
</dbReference>
<dbReference type="InterPro" id="IPR017439">
    <property type="entry name" value="Amidohydrolase"/>
</dbReference>
<organism evidence="4 5">
    <name type="scientific">Elaphomyces granulatus</name>
    <dbReference type="NCBI Taxonomy" id="519963"/>
    <lineage>
        <taxon>Eukaryota</taxon>
        <taxon>Fungi</taxon>
        <taxon>Dikarya</taxon>
        <taxon>Ascomycota</taxon>
        <taxon>Pezizomycotina</taxon>
        <taxon>Eurotiomycetes</taxon>
        <taxon>Eurotiomycetidae</taxon>
        <taxon>Eurotiales</taxon>
        <taxon>Elaphomycetaceae</taxon>
        <taxon>Elaphomyces</taxon>
    </lineage>
</organism>
<proteinExistence type="inferred from homology"/>
<evidence type="ECO:0000256" key="2">
    <source>
        <dbReference type="PIRNR" id="PIRNR037226"/>
    </source>
</evidence>
<dbReference type="GO" id="GO:0016805">
    <property type="term" value="F:dipeptidase activity"/>
    <property type="evidence" value="ECO:0007669"/>
    <property type="project" value="InterPro"/>
</dbReference>
<dbReference type="SUPFAM" id="SSF53187">
    <property type="entry name" value="Zn-dependent exopeptidases"/>
    <property type="match status" value="1"/>
</dbReference>
<dbReference type="PANTHER" id="PTHR30575">
    <property type="entry name" value="PEPTIDASE M20"/>
    <property type="match status" value="1"/>
</dbReference>
<comment type="caution">
    <text evidence="4">The sequence shown here is derived from an EMBL/GenBank/DDBJ whole genome shotgun (WGS) entry which is preliminary data.</text>
</comment>
<evidence type="ECO:0000313" key="5">
    <source>
        <dbReference type="Proteomes" id="UP000243515"/>
    </source>
</evidence>
<protein>
    <recommendedName>
        <fullName evidence="2">Peptidase M20 domain-containing protein 2</fullName>
    </recommendedName>
</protein>
<dbReference type="FunFam" id="3.30.70.360:FF:000004">
    <property type="entry name" value="Peptidase M20 domain-containing protein 2"/>
    <property type="match status" value="1"/>
</dbReference>
<dbReference type="SUPFAM" id="SSF55031">
    <property type="entry name" value="Bacterial exopeptidase dimerisation domain"/>
    <property type="match status" value="1"/>
</dbReference>